<dbReference type="InterPro" id="IPR014031">
    <property type="entry name" value="Ketoacyl_synth_C"/>
</dbReference>
<evidence type="ECO:0000256" key="1">
    <source>
        <dbReference type="ARBA" id="ARBA00022450"/>
    </source>
</evidence>
<dbReference type="InterPro" id="IPR057326">
    <property type="entry name" value="KR_dom"/>
</dbReference>
<evidence type="ECO:0000259" key="7">
    <source>
        <dbReference type="PROSITE" id="PS52004"/>
    </source>
</evidence>
<accession>A0A5Q0LMY7</accession>
<dbReference type="PANTHER" id="PTHR43074:SF1">
    <property type="entry name" value="BETA-KETOACYL SYNTHASE FAMILY PROTEIN-RELATED"/>
    <property type="match status" value="1"/>
</dbReference>
<dbReference type="InterPro" id="IPR013968">
    <property type="entry name" value="PKS_KR"/>
</dbReference>
<dbReference type="GO" id="GO:0017000">
    <property type="term" value="P:antibiotic biosynthetic process"/>
    <property type="evidence" value="ECO:0007669"/>
    <property type="project" value="UniProtKB-KW"/>
</dbReference>
<protein>
    <submittedName>
        <fullName evidence="8">SDR family oxidoreductase</fullName>
    </submittedName>
</protein>
<dbReference type="Pfam" id="PF16197">
    <property type="entry name" value="KAsynt_C_assoc"/>
    <property type="match status" value="1"/>
</dbReference>
<dbReference type="Pfam" id="PF00698">
    <property type="entry name" value="Acyl_transf_1"/>
    <property type="match status" value="1"/>
</dbReference>
<dbReference type="SMART" id="SM00825">
    <property type="entry name" value="PKS_KS"/>
    <property type="match status" value="1"/>
</dbReference>
<dbReference type="SMART" id="SM00822">
    <property type="entry name" value="PKS_KR"/>
    <property type="match status" value="1"/>
</dbReference>
<dbReference type="InterPro" id="IPR009081">
    <property type="entry name" value="PP-bd_ACP"/>
</dbReference>
<dbReference type="Gene3D" id="3.40.50.720">
    <property type="entry name" value="NAD(P)-binding Rossmann-like Domain"/>
    <property type="match status" value="1"/>
</dbReference>
<keyword evidence="4" id="KW-0045">Antibiotic biosynthesis</keyword>
<organism evidence="8 9">
    <name type="scientific">Streptomyces fagopyri</name>
    <dbReference type="NCBI Taxonomy" id="2662397"/>
    <lineage>
        <taxon>Bacteria</taxon>
        <taxon>Bacillati</taxon>
        <taxon>Actinomycetota</taxon>
        <taxon>Actinomycetes</taxon>
        <taxon>Kitasatosporales</taxon>
        <taxon>Streptomycetaceae</taxon>
        <taxon>Streptomyces</taxon>
    </lineage>
</organism>
<dbReference type="SUPFAM" id="SSF52151">
    <property type="entry name" value="FabD/lysophospholipase-like"/>
    <property type="match status" value="1"/>
</dbReference>
<reference evidence="8 9" key="1">
    <citation type="submission" date="2019-10" db="EMBL/GenBank/DDBJ databases">
        <title>A novel species.</title>
        <authorList>
            <person name="Gao J."/>
        </authorList>
    </citation>
    <scope>NUCLEOTIDE SEQUENCE [LARGE SCALE GENOMIC DNA]</scope>
    <source>
        <strain evidence="8 9">QMT-28</strain>
    </source>
</reference>
<dbReference type="Pfam" id="PF02801">
    <property type="entry name" value="Ketoacyl-synt_C"/>
    <property type="match status" value="1"/>
</dbReference>
<dbReference type="InterPro" id="IPR001227">
    <property type="entry name" value="Ac_transferase_dom_sf"/>
</dbReference>
<feature type="compositionally biased region" description="Low complexity" evidence="5">
    <location>
        <begin position="1217"/>
        <end position="1232"/>
    </location>
</feature>
<dbReference type="Proteomes" id="UP000326179">
    <property type="component" value="Chromosome"/>
</dbReference>
<dbReference type="Gene3D" id="3.20.20.70">
    <property type="entry name" value="Aldolase class I"/>
    <property type="match status" value="2"/>
</dbReference>
<feature type="domain" description="Ketosynthase family 3 (KS3)" evidence="7">
    <location>
        <begin position="647"/>
        <end position="1089"/>
    </location>
</feature>
<evidence type="ECO:0000256" key="4">
    <source>
        <dbReference type="ARBA" id="ARBA00023194"/>
    </source>
</evidence>
<dbReference type="InterPro" id="IPR020841">
    <property type="entry name" value="PKS_Beta-ketoAc_synthase_dom"/>
</dbReference>
<dbReference type="Pfam" id="PF08659">
    <property type="entry name" value="KR"/>
    <property type="match status" value="1"/>
</dbReference>
<dbReference type="Pfam" id="PF00550">
    <property type="entry name" value="PP-binding"/>
    <property type="match status" value="2"/>
</dbReference>
<evidence type="ECO:0000259" key="6">
    <source>
        <dbReference type="PROSITE" id="PS50075"/>
    </source>
</evidence>
<evidence type="ECO:0000256" key="3">
    <source>
        <dbReference type="ARBA" id="ARBA00022679"/>
    </source>
</evidence>
<dbReference type="InterPro" id="IPR016036">
    <property type="entry name" value="Malonyl_transacylase_ACP-bd"/>
</dbReference>
<dbReference type="SUPFAM" id="SSF51735">
    <property type="entry name" value="NAD(P)-binding Rossmann-fold domains"/>
    <property type="match status" value="2"/>
</dbReference>
<dbReference type="InterPro" id="IPR013785">
    <property type="entry name" value="Aldolase_TIM"/>
</dbReference>
<dbReference type="InterPro" id="IPR016035">
    <property type="entry name" value="Acyl_Trfase/lysoPLipase"/>
</dbReference>
<gene>
    <name evidence="8" type="ORF">GFH48_10475</name>
</gene>
<keyword evidence="2" id="KW-0597">Phosphoprotein</keyword>
<evidence type="ECO:0000256" key="2">
    <source>
        <dbReference type="ARBA" id="ARBA00022553"/>
    </source>
</evidence>
<dbReference type="InterPro" id="IPR014030">
    <property type="entry name" value="Ketoacyl_synth_N"/>
</dbReference>
<dbReference type="SUPFAM" id="SSF47336">
    <property type="entry name" value="ACP-like"/>
    <property type="match status" value="2"/>
</dbReference>
<feature type="domain" description="Carrier" evidence="6">
    <location>
        <begin position="1817"/>
        <end position="1905"/>
    </location>
</feature>
<dbReference type="InterPro" id="IPR036291">
    <property type="entry name" value="NAD(P)-bd_dom_sf"/>
</dbReference>
<keyword evidence="9" id="KW-1185">Reference proteome</keyword>
<keyword evidence="1" id="KW-0596">Phosphopantetheine</keyword>
<dbReference type="SMART" id="SM00827">
    <property type="entry name" value="PKS_AT"/>
    <property type="match status" value="1"/>
</dbReference>
<dbReference type="Gene3D" id="3.40.47.10">
    <property type="match status" value="1"/>
</dbReference>
<evidence type="ECO:0000256" key="5">
    <source>
        <dbReference type="SAM" id="MobiDB-lite"/>
    </source>
</evidence>
<dbReference type="InterPro" id="IPR016039">
    <property type="entry name" value="Thiolase-like"/>
</dbReference>
<dbReference type="Gene3D" id="1.10.1200.10">
    <property type="entry name" value="ACP-like"/>
    <property type="match status" value="2"/>
</dbReference>
<sequence length="2402" mass="247449">MDTSGPLAVDDIVIAVNPFAVPSARVTAAAVRAGGLGVLDLTSGGRRAAGELALAGEWSPAGFGVRLRDNDAFPARELPAGAHTVLLTDDASCTPADFPGRRTLVEVTGHEQALRAAAAGAHGLIARGHEAGGPVGELSTFVLVQQLLADETFDLPVWAWGGAGPHTAAAVVAGGGAGVVLDTQLALLSEAEAELPAGTRALLAGLDGSETTLEAGRRVVRRRGAPDGAPAPEIGQDGFLAVRFQERWGTVRAAVRGVRDTVLEALKDAGPALGAGSAGSRALGTELPVAQGPMTRVSDQAAFAAEVAAHGALPFVALALSGAGQTRAVLERTRDALGNAAWGVGVLGFADEEIKAAQLAVVREIRPSHAIIAGGRPAQAAVLEEAGISTFLHVPSPGLLKQFLEAGARKFVFEGAECGGHVGPRNSFPLWEAQLGVLGDFLASARNGTAAELQLLFAGGVHDERSAAMVTALAAPLSTRGAAVGVLMGTAYLFTEEAVGAGAVLPLFQRQVIAAERTDLLETAPGHATRCVRSPFTDEFAAVKEDLAARAVPGREAWEQLERLNVGRLRLASKGIERAGGALREVGEERQLAEGMFMAGEVAVLRSAVTTVAALHASVTTGAAAFLADRRTALGLAEPATAPSPEPLDIAVVGMACMFPGAPDLATFWANVLAGEDAVTEVPATRWDAGLYHAADGSGTGERTPSRWGGFLPEIPFEPLRYGIPPASLPAIEPVQLLALDAARRALEDAGYGSRPFDRSRASVVFGAEAGSDLSNAMTLRSVLPSYLGALPPALDAQLPRLTEDSFPGVLANVIAGRIANRLDLGGANYTVDAACASSLTAVDVACKELTGGTSDLVLCGGADLHNGINDYLLFASAHALSPSGRSAPFDSAADGIALGEGVGCVVLKRLADAERDGDRVYAVIKGVGSASDGRALGLTAPRPEGQYNALTRAYRNAGVSPAEVGLVEAHGTGTVVGDRTELGALTRVFEEAGAEPGSCALGSVKSQIGHTKCAAGLAGLIKTSLALHTGVRPPTLHLTEPNPAWDAGSSPFAFHTEARPWATAPAERVAGVSAFGFGGTNFHVVLRAHEDGPPPASAAQQWPAELFTFRGADRASAERAAAELLTLVEADPGPYEPWRLRDFALAASRRAEAAAPRGLPVHIALVAASTDELRDLLGRAAAGEHAPAGGLFTADPEEDRAAADPGNRPSFSAAEAGRPSGAPDAAGAPPATMDRSGPADGAPGPVPGAAAVAVLFPGQGSQRPGMFAELFVTFPELQRHLRLDETTARVLFPPAPFDEASRKEQRERITDTTLAQPALGLTSLAAFQLLGRAGIRPAMAAGHSYGELAALAAAGVLTPGALLRASRDRAAAILGATGGGDPGTMAAVTASEPEVATALAEAGLDGSVVTANRNSPRQTVISGPTEDVLGAVERLRARGLSAQRIPVACAFHSPLVAAAGERFAESLAEVPLREPDFPVWSNRTAERYPLSPGAVRAELAAQIGAPVRFADQIEAMYEAGARVFVEAGPGSVLTRLVGAVLGDRPHRTVALEDGHRTGLTGFLAALARLAVAGVDVRTGWLFQDRDARDATRATRHRRAAWTVDGHLLRTADGVIPTAALHPAERVPEALMTSGDTSHGPASPTGSEALISEFLRTSREMIAAQRDVMLGYLGADPGVRPPSPVAYAGASAPVTYADVPVTVTALPAVTVPPRAEAAGGSVLSVVLEVIGERTGYPVDMIEPDLDLEADLSVDSIKRAEIAGELATRLGLTTAGDTDTGIEELAKARTAAAITALVEQASATRTAGPARTSADAAVDTTPTPETVLALVLEVIGERTGYPVDMIEPDLDLEADLSVDSIKRAEIAGELATRLGLTTTGDTDTGIEELAKARTAAAITALLAGGLGEAAGTGATDSGPAPAEPVVVAPRRLVMREFDLAPAQPDTTTDQLVGRRFLLLGRGPVAEALTARLTAHGAHAVTTEEPPADEEFDGLLHLVAPDFPPALPDVYPAYRQALAGGPRWVLASGAAPGLRGFFRSIAREYPDTVARVVEHTPGTGPEDLAADLVAELTAPDREPVVLRTPGTRRGLRMTEEGLGLLGSTGAGPAGDGAAEAAALGLDTTSVVLLVGGARGITARFAATLAAASRCRIELFGRTALTEDEEDPAVAAAHSTGDLRSALIAGGLRVPAEIERAIGRIQAEREVRSTLRTLTALGSEVRYRAVDALDGDAVRRAVKEIHAEHGRLDGVVYAAGVIEDKLIAEKSPASYDRVFRTKVDGAHELLDAIGELPDGPRFAVLFGSIAATLGNRGQSDYAAANDALESLGARWAASRTGRRGLTVHWGPWAPTGDGHHGMVTPELMRHYAGRGVHLIDPEEGAACLLRELAWGPAADTAVVYTASGW</sequence>
<dbReference type="InterPro" id="IPR032821">
    <property type="entry name" value="PKS_assoc"/>
</dbReference>
<dbReference type="GO" id="GO:0016747">
    <property type="term" value="F:acyltransferase activity, transferring groups other than amino-acyl groups"/>
    <property type="evidence" value="ECO:0007669"/>
    <property type="project" value="UniProtKB-ARBA"/>
</dbReference>
<evidence type="ECO:0000313" key="8">
    <source>
        <dbReference type="EMBL" id="QFZ78672.1"/>
    </source>
</evidence>
<feature type="region of interest" description="Disordered" evidence="5">
    <location>
        <begin position="1187"/>
        <end position="1246"/>
    </location>
</feature>
<dbReference type="InterPro" id="IPR036736">
    <property type="entry name" value="ACP-like_sf"/>
</dbReference>
<dbReference type="EMBL" id="CP045643">
    <property type="protein sequence ID" value="QFZ78672.1"/>
    <property type="molecule type" value="Genomic_DNA"/>
</dbReference>
<dbReference type="Gene3D" id="3.30.70.250">
    <property type="entry name" value="Malonyl-CoA ACP transacylase, ACP-binding"/>
    <property type="match status" value="1"/>
</dbReference>
<dbReference type="KEGG" id="sfy:GFH48_10475"/>
<dbReference type="SUPFAM" id="SSF51412">
    <property type="entry name" value="Inosine monophosphate dehydrogenase (IMPDH)"/>
    <property type="match status" value="2"/>
</dbReference>
<dbReference type="PROSITE" id="PS50075">
    <property type="entry name" value="CARRIER"/>
    <property type="match status" value="1"/>
</dbReference>
<proteinExistence type="predicted"/>
<dbReference type="Pfam" id="PF00109">
    <property type="entry name" value="ketoacyl-synt"/>
    <property type="match status" value="1"/>
</dbReference>
<dbReference type="Gene3D" id="3.40.366.10">
    <property type="entry name" value="Malonyl-Coenzyme A Acyl Carrier Protein, domain 2"/>
    <property type="match status" value="1"/>
</dbReference>
<dbReference type="SUPFAM" id="SSF53901">
    <property type="entry name" value="Thiolase-like"/>
    <property type="match status" value="1"/>
</dbReference>
<keyword evidence="3" id="KW-0808">Transferase</keyword>
<dbReference type="InterPro" id="IPR052568">
    <property type="entry name" value="PKS-FAS_Synthase"/>
</dbReference>
<name>A0A5Q0LMY7_9ACTN</name>
<dbReference type="InterPro" id="IPR014043">
    <property type="entry name" value="Acyl_transferase_dom"/>
</dbReference>
<dbReference type="PROSITE" id="PS52004">
    <property type="entry name" value="KS3_2"/>
    <property type="match status" value="1"/>
</dbReference>
<dbReference type="PANTHER" id="PTHR43074">
    <property type="entry name" value="OMEGA-3 POLYUNSATURATED FATTY ACID SYNTHASE PFAB-RELATED"/>
    <property type="match status" value="1"/>
</dbReference>
<dbReference type="CDD" id="cd00833">
    <property type="entry name" value="PKS"/>
    <property type="match status" value="1"/>
</dbReference>
<dbReference type="SUPFAM" id="SSF55048">
    <property type="entry name" value="Probable ACP-binding domain of malonyl-CoA ACP transacylase"/>
    <property type="match status" value="1"/>
</dbReference>
<evidence type="ECO:0000313" key="9">
    <source>
        <dbReference type="Proteomes" id="UP000326179"/>
    </source>
</evidence>